<sequence length="330" mass="33875">MEIHAQRVGVTGPHGPLLKPTGLRVPPGELVLVAGPPGAGHTAFGLALSGRLRPSTGTVTPSATVLRQHVVLVDSPDVSEPEASLSLAGVVGEELAMNGRRSSRKAVADWLVARGVDEYLDTRFEYVPADVRCGLMLELAAGRPGARALILDTPDRYHGDPSAWWRLAREHVTPELSVVVLCTSTSAAALDVPAAQLGSDNTAAEVDGAEHHAGRHAAELAGTATVATFAPLPAPAKPVGLADAPTLTDLTRPDSAAPTVPRSRPAAAEPPAEPPTRSDLAPPPGPPSAAARPAERPAARPARAHAEPPAGAPARTDALPATPEDPEETS</sequence>
<dbReference type="RefSeq" id="WP_184690742.1">
    <property type="nucleotide sequence ID" value="NZ_JACHJN010000003.1"/>
</dbReference>
<gene>
    <name evidence="3" type="ORF">FHS29_002537</name>
</gene>
<dbReference type="AlphaFoldDB" id="A0A841CJZ7"/>
<keyword evidence="3" id="KW-0547">Nucleotide-binding</keyword>
<keyword evidence="3" id="KW-0067">ATP-binding</keyword>
<dbReference type="Proteomes" id="UP000547510">
    <property type="component" value="Unassembled WGS sequence"/>
</dbReference>
<dbReference type="SMART" id="SM00382">
    <property type="entry name" value="AAA"/>
    <property type="match status" value="1"/>
</dbReference>
<comment type="caution">
    <text evidence="3">The sequence shown here is derived from an EMBL/GenBank/DDBJ whole genome shotgun (WGS) entry which is preliminary data.</text>
</comment>
<dbReference type="SUPFAM" id="SSF52540">
    <property type="entry name" value="P-loop containing nucleoside triphosphate hydrolases"/>
    <property type="match status" value="1"/>
</dbReference>
<evidence type="ECO:0000256" key="1">
    <source>
        <dbReference type="SAM" id="MobiDB-lite"/>
    </source>
</evidence>
<accession>A0A841CJZ7</accession>
<reference evidence="3 4" key="1">
    <citation type="submission" date="2020-08" db="EMBL/GenBank/DDBJ databases">
        <title>Genomic Encyclopedia of Type Strains, Phase III (KMG-III): the genomes of soil and plant-associated and newly described type strains.</title>
        <authorList>
            <person name="Whitman W."/>
        </authorList>
    </citation>
    <scope>NUCLEOTIDE SEQUENCE [LARGE SCALE GENOMIC DNA]</scope>
    <source>
        <strain evidence="3 4">CECT 8640</strain>
    </source>
</reference>
<evidence type="ECO:0000313" key="3">
    <source>
        <dbReference type="EMBL" id="MBB5955956.1"/>
    </source>
</evidence>
<feature type="region of interest" description="Disordered" evidence="1">
    <location>
        <begin position="240"/>
        <end position="330"/>
    </location>
</feature>
<evidence type="ECO:0000259" key="2">
    <source>
        <dbReference type="SMART" id="SM00382"/>
    </source>
</evidence>
<dbReference type="EMBL" id="JACHJN010000003">
    <property type="protein sequence ID" value="MBB5955956.1"/>
    <property type="molecule type" value="Genomic_DNA"/>
</dbReference>
<keyword evidence="4" id="KW-1185">Reference proteome</keyword>
<proteinExistence type="predicted"/>
<feature type="domain" description="AAA+ ATPase" evidence="2">
    <location>
        <begin position="27"/>
        <end position="216"/>
    </location>
</feature>
<dbReference type="InterPro" id="IPR003593">
    <property type="entry name" value="AAA+_ATPase"/>
</dbReference>
<protein>
    <submittedName>
        <fullName evidence="3">Energy-coupling factor transporter ATP-binding protein EcfA2</fullName>
    </submittedName>
</protein>
<name>A0A841CJZ7_9PSEU</name>
<organism evidence="3 4">
    <name type="scientific">Saccharothrix tamanrassetensis</name>
    <dbReference type="NCBI Taxonomy" id="1051531"/>
    <lineage>
        <taxon>Bacteria</taxon>
        <taxon>Bacillati</taxon>
        <taxon>Actinomycetota</taxon>
        <taxon>Actinomycetes</taxon>
        <taxon>Pseudonocardiales</taxon>
        <taxon>Pseudonocardiaceae</taxon>
        <taxon>Saccharothrix</taxon>
    </lineage>
</organism>
<dbReference type="GO" id="GO:0005524">
    <property type="term" value="F:ATP binding"/>
    <property type="evidence" value="ECO:0007669"/>
    <property type="project" value="UniProtKB-KW"/>
</dbReference>
<dbReference type="Gene3D" id="3.40.50.300">
    <property type="entry name" value="P-loop containing nucleotide triphosphate hydrolases"/>
    <property type="match status" value="1"/>
</dbReference>
<evidence type="ECO:0000313" key="4">
    <source>
        <dbReference type="Proteomes" id="UP000547510"/>
    </source>
</evidence>
<dbReference type="InterPro" id="IPR027417">
    <property type="entry name" value="P-loop_NTPase"/>
</dbReference>